<dbReference type="PANTHER" id="PTHR31338:SF16">
    <property type="entry name" value="POLYKETIDE CYCLASE_DEHYDRASE AND LIPID TRANSPORT SUPERFAMILY PROTEIN"/>
    <property type="match status" value="1"/>
</dbReference>
<keyword evidence="4" id="KW-1185">Reference proteome</keyword>
<feature type="domain" description="Bet v I/Major latex protein" evidence="2">
    <location>
        <begin position="2"/>
        <end position="156"/>
    </location>
</feature>
<dbReference type="InterPro" id="IPR052006">
    <property type="entry name" value="MLP-like"/>
</dbReference>
<dbReference type="Gene3D" id="3.30.530.20">
    <property type="match status" value="1"/>
</dbReference>
<protein>
    <submittedName>
        <fullName evidence="5">MLP-like protein 31</fullName>
    </submittedName>
    <submittedName>
        <fullName evidence="3">Major latex-like protein</fullName>
    </submittedName>
</protein>
<reference evidence="5" key="2">
    <citation type="submission" date="2025-04" db="UniProtKB">
        <authorList>
            <consortium name="RefSeq"/>
        </authorList>
    </citation>
    <scope>IDENTIFICATION</scope>
    <source>
        <tissue evidence="5">Young leaves</tissue>
    </source>
</reference>
<name>A0A1V1G962_CUCMO</name>
<dbReference type="SUPFAM" id="SSF55961">
    <property type="entry name" value="Bet v1-like"/>
    <property type="match status" value="1"/>
</dbReference>
<dbReference type="KEGG" id="cmos:111442139"/>
<gene>
    <name evidence="3" type="primary">CmMLP1</name>
    <name evidence="5" type="synonym">LOC111442139</name>
</gene>
<dbReference type="Proteomes" id="UP000504609">
    <property type="component" value="Unplaced"/>
</dbReference>
<evidence type="ECO:0000313" key="4">
    <source>
        <dbReference type="Proteomes" id="UP000504609"/>
    </source>
</evidence>
<accession>A0A1V1G962</accession>
<dbReference type="AlphaFoldDB" id="A0A1V1G962"/>
<evidence type="ECO:0000256" key="1">
    <source>
        <dbReference type="ARBA" id="ARBA00038242"/>
    </source>
</evidence>
<reference evidence="3" key="1">
    <citation type="submission" date="2016-08" db="EMBL/GenBank/DDBJ databases">
        <title>Major latex-like proteins in Cucurbitaceae family.</title>
        <authorList>
            <person name="Iwabuchi A."/>
            <person name="Katte N."/>
            <person name="Suwa M."/>
            <person name="Goto J."/>
            <person name="Inui H."/>
        </authorList>
    </citation>
    <scope>NUCLEOTIDE SEQUENCE</scope>
    <source>
        <tissue evidence="3">Root</tissue>
    </source>
</reference>
<dbReference type="InterPro" id="IPR023393">
    <property type="entry name" value="START-like_dom_sf"/>
</dbReference>
<sequence length="156" mass="17842">MVQTDSIWVKVDLKSSPEKVYGFFRNHLGDLVGLFPETYQSIQLVEGQHLSSGSVVQFKFQLGDELRAEKWAIRVVDDAKKYIIYEAVEGDPLKEFKVLRAKFEVVNGGLSKVRRGNFTKWTVEFEKANQNVASPQNYLELFAKISKGVDAYFSRN</sequence>
<dbReference type="EMBL" id="LC177368">
    <property type="protein sequence ID" value="BAX08649.1"/>
    <property type="molecule type" value="mRNA"/>
</dbReference>
<comment type="similarity">
    <text evidence="1">Belongs to the MLP family.</text>
</comment>
<dbReference type="Pfam" id="PF00407">
    <property type="entry name" value="Bet_v_1"/>
    <property type="match status" value="1"/>
</dbReference>
<dbReference type="InterPro" id="IPR000916">
    <property type="entry name" value="Bet_v_I/MLP"/>
</dbReference>
<evidence type="ECO:0000313" key="5">
    <source>
        <dbReference type="RefSeq" id="XP_022935185.1"/>
    </source>
</evidence>
<dbReference type="GO" id="GO:0006952">
    <property type="term" value="P:defense response"/>
    <property type="evidence" value="ECO:0007669"/>
    <property type="project" value="InterPro"/>
</dbReference>
<evidence type="ECO:0000313" key="3">
    <source>
        <dbReference type="EMBL" id="BAX08649.1"/>
    </source>
</evidence>
<dbReference type="SMR" id="A0A1V1G962"/>
<dbReference type="SMART" id="SM01037">
    <property type="entry name" value="Bet_v_1"/>
    <property type="match status" value="1"/>
</dbReference>
<organism evidence="3">
    <name type="scientific">Cucurbita moschata</name>
    <name type="common">Winter crookneck squash</name>
    <name type="synonym">Cucurbita pepo var. moschata</name>
    <dbReference type="NCBI Taxonomy" id="3662"/>
    <lineage>
        <taxon>Eukaryota</taxon>
        <taxon>Viridiplantae</taxon>
        <taxon>Streptophyta</taxon>
        <taxon>Embryophyta</taxon>
        <taxon>Tracheophyta</taxon>
        <taxon>Spermatophyta</taxon>
        <taxon>Magnoliopsida</taxon>
        <taxon>eudicotyledons</taxon>
        <taxon>Gunneridae</taxon>
        <taxon>Pentapetalae</taxon>
        <taxon>rosids</taxon>
        <taxon>fabids</taxon>
        <taxon>Cucurbitales</taxon>
        <taxon>Cucurbitaceae</taxon>
        <taxon>Cucurbiteae</taxon>
        <taxon>Cucurbita</taxon>
    </lineage>
</organism>
<dbReference type="RefSeq" id="XP_022935185.1">
    <property type="nucleotide sequence ID" value="XM_023079417.1"/>
</dbReference>
<proteinExistence type="evidence at transcript level"/>
<dbReference type="PANTHER" id="PTHR31338">
    <property type="entry name" value="POLYKETIDE CYCLASE/DEHYDRASE AND LIPID TRANSPORT SUPERFAMILY PROTEIN"/>
    <property type="match status" value="1"/>
</dbReference>
<evidence type="ECO:0000259" key="2">
    <source>
        <dbReference type="SMART" id="SM01037"/>
    </source>
</evidence>